<dbReference type="InterPro" id="IPR002078">
    <property type="entry name" value="Sigma_54_int"/>
</dbReference>
<keyword evidence="1" id="KW-0547">Nucleotide-binding</keyword>
<dbReference type="NCBIfam" id="TIGR02915">
    <property type="entry name" value="PEP_resp_reg"/>
    <property type="match status" value="1"/>
</dbReference>
<dbReference type="InterPro" id="IPR027417">
    <property type="entry name" value="P-loop_NTPase"/>
</dbReference>
<dbReference type="PANTHER" id="PTHR32071">
    <property type="entry name" value="TRANSCRIPTIONAL REGULATORY PROTEIN"/>
    <property type="match status" value="1"/>
</dbReference>
<dbReference type="Pfam" id="PF25601">
    <property type="entry name" value="AAA_lid_14"/>
    <property type="match status" value="1"/>
</dbReference>
<reference evidence="8" key="1">
    <citation type="submission" date="2017-05" db="EMBL/GenBank/DDBJ databases">
        <authorList>
            <person name="Imhoff J.F."/>
            <person name="Rahn T."/>
            <person name="Kuenzel S."/>
            <person name="Neulinger S.C."/>
        </authorList>
    </citation>
    <scope>NUCLEOTIDE SEQUENCE</scope>
    <source>
        <strain evidence="8">DSM 4395</strain>
    </source>
</reference>
<comment type="caution">
    <text evidence="8">The sequence shown here is derived from an EMBL/GenBank/DDBJ whole genome shotgun (WGS) entry which is preliminary data.</text>
</comment>
<dbReference type="PROSITE" id="PS50045">
    <property type="entry name" value="SIGMA54_INTERACT_4"/>
    <property type="match status" value="1"/>
</dbReference>
<evidence type="ECO:0000313" key="8">
    <source>
        <dbReference type="EMBL" id="MBK5930602.1"/>
    </source>
</evidence>
<dbReference type="Gene3D" id="3.40.50.2300">
    <property type="match status" value="1"/>
</dbReference>
<gene>
    <name evidence="8" type="ORF">CCR82_08720</name>
</gene>
<dbReference type="PROSITE" id="PS50110">
    <property type="entry name" value="RESPONSE_REGULATORY"/>
    <property type="match status" value="1"/>
</dbReference>
<dbReference type="InterPro" id="IPR009057">
    <property type="entry name" value="Homeodomain-like_sf"/>
</dbReference>
<evidence type="ECO:0000256" key="1">
    <source>
        <dbReference type="ARBA" id="ARBA00022741"/>
    </source>
</evidence>
<dbReference type="SMART" id="SM00382">
    <property type="entry name" value="AAA"/>
    <property type="match status" value="1"/>
</dbReference>
<dbReference type="PROSITE" id="PS00675">
    <property type="entry name" value="SIGMA54_INTERACT_1"/>
    <property type="match status" value="1"/>
</dbReference>
<evidence type="ECO:0000259" key="7">
    <source>
        <dbReference type="PROSITE" id="PS50110"/>
    </source>
</evidence>
<evidence type="ECO:0000256" key="3">
    <source>
        <dbReference type="ARBA" id="ARBA00023015"/>
    </source>
</evidence>
<protein>
    <submittedName>
        <fullName evidence="8">PEP-CTERM-box response regulator transcription factor</fullName>
    </submittedName>
</protein>
<dbReference type="InterPro" id="IPR025943">
    <property type="entry name" value="Sigma_54_int_dom_ATP-bd_2"/>
</dbReference>
<dbReference type="GO" id="GO:0000160">
    <property type="term" value="P:phosphorelay signal transduction system"/>
    <property type="evidence" value="ECO:0007669"/>
    <property type="project" value="InterPro"/>
</dbReference>
<feature type="domain" description="Sigma-54 factor interaction" evidence="6">
    <location>
        <begin position="150"/>
        <end position="380"/>
    </location>
</feature>
<dbReference type="InterPro" id="IPR058031">
    <property type="entry name" value="AAA_lid_NorR"/>
</dbReference>
<dbReference type="PROSITE" id="PS00676">
    <property type="entry name" value="SIGMA54_INTERACT_2"/>
    <property type="match status" value="1"/>
</dbReference>
<dbReference type="Gene3D" id="1.10.8.60">
    <property type="match status" value="1"/>
</dbReference>
<dbReference type="PANTHER" id="PTHR32071:SF113">
    <property type="entry name" value="ALGINATE BIOSYNTHESIS TRANSCRIPTIONAL REGULATORY PROTEIN ALGB"/>
    <property type="match status" value="1"/>
</dbReference>
<dbReference type="AlphaFoldDB" id="A0AAJ0XGE7"/>
<evidence type="ECO:0000256" key="2">
    <source>
        <dbReference type="ARBA" id="ARBA00022840"/>
    </source>
</evidence>
<organism evidence="8 9">
    <name type="scientific">Halochromatium salexigens</name>
    <name type="common">Chromatium salexigens</name>
    <dbReference type="NCBI Taxonomy" id="49447"/>
    <lineage>
        <taxon>Bacteria</taxon>
        <taxon>Pseudomonadati</taxon>
        <taxon>Pseudomonadota</taxon>
        <taxon>Gammaproteobacteria</taxon>
        <taxon>Chromatiales</taxon>
        <taxon>Chromatiaceae</taxon>
        <taxon>Halochromatium</taxon>
    </lineage>
</organism>
<accession>A0AAJ0XGE7</accession>
<keyword evidence="3" id="KW-0805">Transcription regulation</keyword>
<dbReference type="Pfam" id="PF00158">
    <property type="entry name" value="Sigma54_activat"/>
    <property type="match status" value="1"/>
</dbReference>
<feature type="modified residue" description="4-aspartylphosphate" evidence="5">
    <location>
        <position position="57"/>
    </location>
</feature>
<evidence type="ECO:0000256" key="5">
    <source>
        <dbReference type="PROSITE-ProRule" id="PRU00169"/>
    </source>
</evidence>
<evidence type="ECO:0000259" key="6">
    <source>
        <dbReference type="PROSITE" id="PS50045"/>
    </source>
</evidence>
<dbReference type="GO" id="GO:0006355">
    <property type="term" value="P:regulation of DNA-templated transcription"/>
    <property type="evidence" value="ECO:0007669"/>
    <property type="project" value="InterPro"/>
</dbReference>
<keyword evidence="5" id="KW-0597">Phosphoprotein</keyword>
<dbReference type="GO" id="GO:0005524">
    <property type="term" value="F:ATP binding"/>
    <property type="evidence" value="ECO:0007669"/>
    <property type="project" value="UniProtKB-KW"/>
</dbReference>
<dbReference type="Pfam" id="PF00072">
    <property type="entry name" value="Response_reg"/>
    <property type="match status" value="1"/>
</dbReference>
<dbReference type="InterPro" id="IPR001789">
    <property type="entry name" value="Sig_transdc_resp-reg_receiver"/>
</dbReference>
<dbReference type="InterPro" id="IPR003593">
    <property type="entry name" value="AAA+_ATPase"/>
</dbReference>
<evidence type="ECO:0000256" key="4">
    <source>
        <dbReference type="ARBA" id="ARBA00023163"/>
    </source>
</evidence>
<dbReference type="SMART" id="SM00448">
    <property type="entry name" value="REC"/>
    <property type="match status" value="1"/>
</dbReference>
<dbReference type="FunFam" id="3.40.50.300:FF:000006">
    <property type="entry name" value="DNA-binding transcriptional regulator NtrC"/>
    <property type="match status" value="1"/>
</dbReference>
<dbReference type="Gene3D" id="3.40.50.300">
    <property type="entry name" value="P-loop containing nucleotide triphosphate hydrolases"/>
    <property type="match status" value="1"/>
</dbReference>
<dbReference type="CDD" id="cd00156">
    <property type="entry name" value="REC"/>
    <property type="match status" value="1"/>
</dbReference>
<keyword evidence="9" id="KW-1185">Reference proteome</keyword>
<sequence length="454" mass="50247">MASSAKKPVKLLIVEDDSGLQSQLRWCFDGYEILEAQDRASAMSQVRRHRPQLVTLDLGLPPDPANATEGIALLEEILAFAPETKIIVVTGNDDRANALQAVALGAYDYYIKPVDADALRLITDRAAQLFELEAENRKLAHQSASPLQGLITAAPSMLKICRMIERVAPSDATVLLLGESGTGKEVLARGLHQLSPRAKEPFVALNCAAIPENLLESELFGYEKGAFTGATRQSIGKIEHADKGTLFLDEIGDLPMSLQAKLLRFLQERVVERLGGRTEIPVDIRVVGATNQHLHELIEAGNFREDLYYRISEISIEIPPLRERQGDPSLLAHALLERFRQDQRKTSRLGFSGEALRAIEAYQWPGNVREMENLIRRAVIMADGPHIQADDLGLPAPTEQDERISLREVRDTAEQEAVIKAMSRCNGNIAQAADLLGITRPTLYNLLDKYGLRE</sequence>
<dbReference type="SUPFAM" id="SSF52540">
    <property type="entry name" value="P-loop containing nucleoside triphosphate hydrolases"/>
    <property type="match status" value="1"/>
</dbReference>
<dbReference type="EMBL" id="NHSF01000054">
    <property type="protein sequence ID" value="MBK5930602.1"/>
    <property type="molecule type" value="Genomic_DNA"/>
</dbReference>
<keyword evidence="4" id="KW-0804">Transcription</keyword>
<dbReference type="InterPro" id="IPR014264">
    <property type="entry name" value="PEP-CTERM_resp_reg"/>
</dbReference>
<name>A0AAJ0XGE7_HALSE</name>
<dbReference type="Proteomes" id="UP001296967">
    <property type="component" value="Unassembled WGS sequence"/>
</dbReference>
<dbReference type="RefSeq" id="WP_201245173.1">
    <property type="nucleotide sequence ID" value="NZ_NHSF01000054.1"/>
</dbReference>
<dbReference type="InterPro" id="IPR011006">
    <property type="entry name" value="CheY-like_superfamily"/>
</dbReference>
<evidence type="ECO:0000313" key="9">
    <source>
        <dbReference type="Proteomes" id="UP001296967"/>
    </source>
</evidence>
<feature type="domain" description="Response regulatory" evidence="7">
    <location>
        <begin position="10"/>
        <end position="127"/>
    </location>
</feature>
<keyword evidence="2" id="KW-0067">ATP-binding</keyword>
<dbReference type="Pfam" id="PF02954">
    <property type="entry name" value="HTH_8"/>
    <property type="match status" value="1"/>
</dbReference>
<dbReference type="SUPFAM" id="SSF52172">
    <property type="entry name" value="CheY-like"/>
    <property type="match status" value="1"/>
</dbReference>
<dbReference type="InterPro" id="IPR025662">
    <property type="entry name" value="Sigma_54_int_dom_ATP-bd_1"/>
</dbReference>
<dbReference type="SUPFAM" id="SSF46689">
    <property type="entry name" value="Homeodomain-like"/>
    <property type="match status" value="1"/>
</dbReference>
<reference evidence="8" key="2">
    <citation type="journal article" date="2020" name="Microorganisms">
        <title>Osmotic Adaptation and Compatible Solute Biosynthesis of Phototrophic Bacteria as Revealed from Genome Analyses.</title>
        <authorList>
            <person name="Imhoff J.F."/>
            <person name="Rahn T."/>
            <person name="Kunzel S."/>
            <person name="Keller A."/>
            <person name="Neulinger S.C."/>
        </authorList>
    </citation>
    <scope>NUCLEOTIDE SEQUENCE</scope>
    <source>
        <strain evidence="8">DSM 4395</strain>
    </source>
</reference>
<dbReference type="CDD" id="cd00009">
    <property type="entry name" value="AAA"/>
    <property type="match status" value="1"/>
</dbReference>
<dbReference type="PRINTS" id="PR01590">
    <property type="entry name" value="HTHFIS"/>
</dbReference>
<dbReference type="InterPro" id="IPR002197">
    <property type="entry name" value="HTH_Fis"/>
</dbReference>
<dbReference type="Gene3D" id="1.10.10.60">
    <property type="entry name" value="Homeodomain-like"/>
    <property type="match status" value="1"/>
</dbReference>
<proteinExistence type="predicted"/>
<dbReference type="GO" id="GO:0043565">
    <property type="term" value="F:sequence-specific DNA binding"/>
    <property type="evidence" value="ECO:0007669"/>
    <property type="project" value="InterPro"/>
</dbReference>